<accession>A0A840KHL6</accession>
<dbReference type="GO" id="GO:0004527">
    <property type="term" value="F:exonuclease activity"/>
    <property type="evidence" value="ECO:0007669"/>
    <property type="project" value="UniProtKB-KW"/>
</dbReference>
<organism evidence="1 2">
    <name type="scientific">Chryseobacterium defluvii</name>
    <dbReference type="NCBI Taxonomy" id="160396"/>
    <lineage>
        <taxon>Bacteria</taxon>
        <taxon>Pseudomonadati</taxon>
        <taxon>Bacteroidota</taxon>
        <taxon>Flavobacteriia</taxon>
        <taxon>Flavobacteriales</taxon>
        <taxon>Weeksellaceae</taxon>
        <taxon>Chryseobacterium group</taxon>
        <taxon>Chryseobacterium</taxon>
    </lineage>
</organism>
<keyword evidence="1" id="KW-0378">Hydrolase</keyword>
<sequence>MKTLNSQIKEGILETKDGEILNYRVYSDGGVKIEGENMRKDFANLALASKYITSNNIKIINLETKTKTAVYYNQAKQETYELAGINNMQHAYDLYEFVCRRNNWNPKMFTHDVIIKLK</sequence>
<evidence type="ECO:0000313" key="2">
    <source>
        <dbReference type="Proteomes" id="UP000592180"/>
    </source>
</evidence>
<evidence type="ECO:0000313" key="1">
    <source>
        <dbReference type="EMBL" id="MBB4807437.1"/>
    </source>
</evidence>
<dbReference type="EMBL" id="JACHLE010000004">
    <property type="protein sequence ID" value="MBB4807437.1"/>
    <property type="molecule type" value="Genomic_DNA"/>
</dbReference>
<gene>
    <name evidence="1" type="ORF">HNP38_002743</name>
</gene>
<protein>
    <submittedName>
        <fullName evidence="1">SsDNA-specific exonuclease RecJ</fullName>
    </submittedName>
</protein>
<reference evidence="1 2" key="1">
    <citation type="submission" date="2020-08" db="EMBL/GenBank/DDBJ databases">
        <title>Functional genomics of gut bacteria from endangered species of beetles.</title>
        <authorList>
            <person name="Carlos-Shanley C."/>
        </authorList>
    </citation>
    <scope>NUCLEOTIDE SEQUENCE [LARGE SCALE GENOMIC DNA]</scope>
    <source>
        <strain evidence="1 2">S00151</strain>
    </source>
</reference>
<keyword evidence="1" id="KW-0540">Nuclease</keyword>
<dbReference type="AlphaFoldDB" id="A0A840KHL6"/>
<dbReference type="Proteomes" id="UP000592180">
    <property type="component" value="Unassembled WGS sequence"/>
</dbReference>
<dbReference type="RefSeq" id="WP_184190352.1">
    <property type="nucleotide sequence ID" value="NZ_JACHLE010000004.1"/>
</dbReference>
<proteinExistence type="predicted"/>
<keyword evidence="1" id="KW-0269">Exonuclease</keyword>
<keyword evidence="2" id="KW-1185">Reference proteome</keyword>
<name>A0A840KHL6_9FLAO</name>
<comment type="caution">
    <text evidence="1">The sequence shown here is derived from an EMBL/GenBank/DDBJ whole genome shotgun (WGS) entry which is preliminary data.</text>
</comment>